<dbReference type="RefSeq" id="WP_264432756.1">
    <property type="nucleotide sequence ID" value="NZ_JAOSHO010000866.1"/>
</dbReference>
<feature type="non-terminal residue" evidence="1">
    <location>
        <position position="1"/>
    </location>
</feature>
<sequence>SASELGRGRGGGHCMTCPIIRDPIDY</sequence>
<dbReference type="SUPFAM" id="SSF55909">
    <property type="entry name" value="Pentein"/>
    <property type="match status" value="1"/>
</dbReference>
<protein>
    <submittedName>
        <fullName evidence="1">Arginine deiminase family protein</fullName>
    </submittedName>
</protein>
<dbReference type="Pfam" id="PF02274">
    <property type="entry name" value="ADI"/>
    <property type="match status" value="1"/>
</dbReference>
<organism evidence="1 2">
    <name type="scientific">Pseudomonas agronomica</name>
    <dbReference type="NCBI Taxonomy" id="2979328"/>
    <lineage>
        <taxon>Bacteria</taxon>
        <taxon>Pseudomonadati</taxon>
        <taxon>Pseudomonadota</taxon>
        <taxon>Gammaproteobacteria</taxon>
        <taxon>Pseudomonadales</taxon>
        <taxon>Pseudomonadaceae</taxon>
        <taxon>Pseudomonas</taxon>
    </lineage>
</organism>
<accession>A0ABT3FGP7</accession>
<gene>
    <name evidence="1" type="ORF">OC610_27775</name>
</gene>
<proteinExistence type="predicted"/>
<dbReference type="Proteomes" id="UP001061999">
    <property type="component" value="Unassembled WGS sequence"/>
</dbReference>
<evidence type="ECO:0000313" key="1">
    <source>
        <dbReference type="EMBL" id="MCW1248248.1"/>
    </source>
</evidence>
<reference evidence="1" key="1">
    <citation type="submission" date="2022-07" db="EMBL/GenBank/DDBJ databases">
        <title>Pseudomonas agronomica sp. nov.: a novel bacterium with biotechnological application in the synthesis of biofertilizers from valorized agricultural residues.</title>
        <authorList>
            <person name="Robas M."/>
            <person name="Fernandez V.M."/>
            <person name="Luna L."/>
            <person name="Provanza A."/>
            <person name="Jimenez P.A."/>
        </authorList>
    </citation>
    <scope>NUCLEOTIDE SEQUENCE</scope>
    <source>
        <strain evidence="1">SAICEU22T</strain>
    </source>
</reference>
<keyword evidence="2" id="KW-1185">Reference proteome</keyword>
<dbReference type="EMBL" id="JAOSHO010000866">
    <property type="protein sequence ID" value="MCW1248248.1"/>
    <property type="molecule type" value="Genomic_DNA"/>
</dbReference>
<name>A0ABT3FGP7_9PSED</name>
<comment type="caution">
    <text evidence="1">The sequence shown here is derived from an EMBL/GenBank/DDBJ whole genome shotgun (WGS) entry which is preliminary data.</text>
</comment>
<evidence type="ECO:0000313" key="2">
    <source>
        <dbReference type="Proteomes" id="UP001061999"/>
    </source>
</evidence>
<dbReference type="Gene3D" id="3.75.10.10">
    <property type="entry name" value="L-arginine/glycine Amidinotransferase, Chain A"/>
    <property type="match status" value="1"/>
</dbReference>